<comment type="similarity">
    <text evidence="2">Belongs to the phage GPA family.</text>
</comment>
<keyword evidence="3" id="KW-0235">DNA replication</keyword>
<evidence type="ECO:0000256" key="3">
    <source>
        <dbReference type="ARBA" id="ARBA00022705"/>
    </source>
</evidence>
<feature type="domain" description="Replication gene A protein-like" evidence="7">
    <location>
        <begin position="68"/>
        <end position="195"/>
    </location>
</feature>
<dbReference type="KEGG" id="nel:NELON_06070"/>
<dbReference type="RefSeq" id="WP_041961384.1">
    <property type="nucleotide sequence ID" value="NZ_CP007726.1"/>
</dbReference>
<organism evidence="8 9">
    <name type="scientific">Neisseria elongata subsp. glycolytica ATCC 29315</name>
    <dbReference type="NCBI Taxonomy" id="546263"/>
    <lineage>
        <taxon>Bacteria</taxon>
        <taxon>Pseudomonadati</taxon>
        <taxon>Pseudomonadota</taxon>
        <taxon>Betaproteobacteria</taxon>
        <taxon>Neisseriales</taxon>
        <taxon>Neisseriaceae</taxon>
        <taxon>Neisseria</taxon>
    </lineage>
</organism>
<name>A0A0B5CHJ4_NEIEG</name>
<reference evidence="8 9" key="2">
    <citation type="journal article" date="2015" name="PLoS Genet.">
        <title>Common Cell Shape Evolution of Two Nasopharyngeal Pathogens.</title>
        <authorList>
            <person name="Veyrier F.J."/>
            <person name="Biais N."/>
            <person name="Morales P."/>
            <person name="Belkacem N."/>
            <person name="Guilhen C."/>
            <person name="Ranjeva S."/>
            <person name="Sismeiro O."/>
            <person name="Pehau-Arnaudet G."/>
            <person name="Rocha E.P."/>
            <person name="Werts C."/>
            <person name="Taha M.K."/>
            <person name="Boneca I.G."/>
        </authorList>
    </citation>
    <scope>NUCLEOTIDE SEQUENCE [LARGE SCALE GENOMIC DNA]</scope>
    <source>
        <strain evidence="8 9">ATCC 29315</strain>
    </source>
</reference>
<sequence>MMKFDVQSLVDRESAERGREFGEWAAACGRNRERMQEIGETAAGAAYQISVGGCGRAEMWLYVDSDEKCVRVAGFETVADDLGHVGEFITLTCPSRFHAAAAASGERNPKYDGSTPRDASAYLQRVWARIRSALAKEDIKIYGFRVAEPHHDGCPHWHGLFFMPSEQRGRFREIVALHGCREDREELGLDYFLSAAAKKAKARQVRDAALARGGRAAKLEDIAATFQTEKEFWQDAKTAQFAKVKARVHFERIDKRPPHQLQPAALRIGQGAAAGRGGKRRVSVP</sequence>
<protein>
    <recommendedName>
        <fullName evidence="7">Replication gene A protein-like domain-containing protein</fullName>
    </recommendedName>
</protein>
<gene>
    <name evidence="8" type="ORF">NELON_06070</name>
</gene>
<dbReference type="HOGENOM" id="CLU_976011_0_0_4"/>
<proteinExistence type="inferred from homology"/>
<dbReference type="InterPro" id="IPR008766">
    <property type="entry name" value="Replication_gene_A-like"/>
</dbReference>
<evidence type="ECO:0000256" key="5">
    <source>
        <dbReference type="ARBA" id="ARBA00022759"/>
    </source>
</evidence>
<evidence type="ECO:0000313" key="8">
    <source>
        <dbReference type="EMBL" id="AJE18497.1"/>
    </source>
</evidence>
<keyword evidence="4" id="KW-0540">Nuclease</keyword>
<dbReference type="GO" id="GO:0016787">
    <property type="term" value="F:hydrolase activity"/>
    <property type="evidence" value="ECO:0007669"/>
    <property type="project" value="UniProtKB-KW"/>
</dbReference>
<keyword evidence="9" id="KW-1185">Reference proteome</keyword>
<dbReference type="PATRIC" id="fig|546263.7.peg.1295"/>
<evidence type="ECO:0000256" key="4">
    <source>
        <dbReference type="ARBA" id="ARBA00022722"/>
    </source>
</evidence>
<dbReference type="AlphaFoldDB" id="A0A0B5CHJ4"/>
<reference evidence="9" key="1">
    <citation type="submission" date="2014-05" db="EMBL/GenBank/DDBJ databases">
        <title>Complete Genome sequence of Neisseria elongata subsp. glycolytica.</title>
        <authorList>
            <person name="Veyrier F.J."/>
            <person name="Taha M.-K."/>
        </authorList>
    </citation>
    <scope>NUCLEOTIDE SEQUENCE [LARGE SCALE GENOMIC DNA]</scope>
    <source>
        <strain evidence="9">ATCC 29315</strain>
    </source>
</reference>
<accession>A0A0B5CHJ4</accession>
<dbReference type="GO" id="GO:0004519">
    <property type="term" value="F:endonuclease activity"/>
    <property type="evidence" value="ECO:0007669"/>
    <property type="project" value="UniProtKB-KW"/>
</dbReference>
<dbReference type="Proteomes" id="UP000031392">
    <property type="component" value="Chromosome"/>
</dbReference>
<comment type="function">
    <text evidence="1">Possible endonuclease which induces a single-strand cut and initiates DNA replication.</text>
</comment>
<dbReference type="Pfam" id="PF05840">
    <property type="entry name" value="Phage_GPA"/>
    <property type="match status" value="1"/>
</dbReference>
<dbReference type="GO" id="GO:0006260">
    <property type="term" value="P:DNA replication"/>
    <property type="evidence" value="ECO:0007669"/>
    <property type="project" value="UniProtKB-KW"/>
</dbReference>
<evidence type="ECO:0000256" key="6">
    <source>
        <dbReference type="ARBA" id="ARBA00022801"/>
    </source>
</evidence>
<evidence type="ECO:0000313" key="9">
    <source>
        <dbReference type="Proteomes" id="UP000031392"/>
    </source>
</evidence>
<keyword evidence="5" id="KW-0255">Endonuclease</keyword>
<evidence type="ECO:0000256" key="1">
    <source>
        <dbReference type="ARBA" id="ARBA00003293"/>
    </source>
</evidence>
<evidence type="ECO:0000256" key="2">
    <source>
        <dbReference type="ARBA" id="ARBA00009260"/>
    </source>
</evidence>
<evidence type="ECO:0000259" key="7">
    <source>
        <dbReference type="Pfam" id="PF05840"/>
    </source>
</evidence>
<dbReference type="EMBL" id="CP007726">
    <property type="protein sequence ID" value="AJE18497.1"/>
    <property type="molecule type" value="Genomic_DNA"/>
</dbReference>
<keyword evidence="6" id="KW-0378">Hydrolase</keyword>